<organism evidence="2 3">
    <name type="scientific">Brachionus calyciflorus</name>
    <dbReference type="NCBI Taxonomy" id="104777"/>
    <lineage>
        <taxon>Eukaryota</taxon>
        <taxon>Metazoa</taxon>
        <taxon>Spiralia</taxon>
        <taxon>Gnathifera</taxon>
        <taxon>Rotifera</taxon>
        <taxon>Eurotatoria</taxon>
        <taxon>Monogononta</taxon>
        <taxon>Pseudotrocha</taxon>
        <taxon>Ploima</taxon>
        <taxon>Brachionidae</taxon>
        <taxon>Brachionus</taxon>
    </lineage>
</organism>
<dbReference type="OrthoDB" id="10409764at2759"/>
<dbReference type="PANTHER" id="PTHR32337:SF2">
    <property type="entry name" value="NUCLEOLAR PROTEIN 7"/>
    <property type="match status" value="1"/>
</dbReference>
<dbReference type="GO" id="GO:0003723">
    <property type="term" value="F:RNA binding"/>
    <property type="evidence" value="ECO:0007669"/>
    <property type="project" value="TreeGrafter"/>
</dbReference>
<dbReference type="AlphaFoldDB" id="A0A813MC37"/>
<evidence type="ECO:0000256" key="1">
    <source>
        <dbReference type="SAM" id="MobiDB-lite"/>
    </source>
</evidence>
<evidence type="ECO:0000313" key="2">
    <source>
        <dbReference type="EMBL" id="CAF0709450.1"/>
    </source>
</evidence>
<dbReference type="PANTHER" id="PTHR32337">
    <property type="entry name" value="NUCLEOLAR PROTEIN 7"/>
    <property type="match status" value="1"/>
</dbReference>
<protein>
    <submittedName>
        <fullName evidence="2">Uncharacterized protein</fullName>
    </submittedName>
</protein>
<evidence type="ECO:0000313" key="3">
    <source>
        <dbReference type="Proteomes" id="UP000663879"/>
    </source>
</evidence>
<accession>A0A813MC37</accession>
<sequence>MSNSNHESDDDSAPESVPFVSSKLESVEQNQIIKEHINSIRESQKKKRIERQEKYIEQKKKKFDTLKLPDDLLEEVANESNVANKKEKSKIKIDLAPKSKKIFDSLEENAVSDFIPLKTYKQYGISVVNLESTNKKPLIASEKALAFKNQMFNRPGIRRQTAQESIALSLKRKISKISK</sequence>
<dbReference type="EMBL" id="CAJNOC010000044">
    <property type="protein sequence ID" value="CAF0709450.1"/>
    <property type="molecule type" value="Genomic_DNA"/>
</dbReference>
<proteinExistence type="predicted"/>
<gene>
    <name evidence="2" type="ORF">OXX778_LOCUS801</name>
</gene>
<comment type="caution">
    <text evidence="2">The sequence shown here is derived from an EMBL/GenBank/DDBJ whole genome shotgun (WGS) entry which is preliminary data.</text>
</comment>
<dbReference type="GO" id="GO:0005730">
    <property type="term" value="C:nucleolus"/>
    <property type="evidence" value="ECO:0007669"/>
    <property type="project" value="TreeGrafter"/>
</dbReference>
<dbReference type="Proteomes" id="UP000663879">
    <property type="component" value="Unassembled WGS sequence"/>
</dbReference>
<reference evidence="2" key="1">
    <citation type="submission" date="2021-02" db="EMBL/GenBank/DDBJ databases">
        <authorList>
            <person name="Nowell W R."/>
        </authorList>
    </citation>
    <scope>NUCLEOTIDE SEQUENCE</scope>
    <source>
        <strain evidence="2">Ploen Becks lab</strain>
    </source>
</reference>
<name>A0A813MC37_9BILA</name>
<feature type="region of interest" description="Disordered" evidence="1">
    <location>
        <begin position="1"/>
        <end position="25"/>
    </location>
</feature>
<keyword evidence="3" id="KW-1185">Reference proteome</keyword>